<sequence length="365" mass="40243">MYANLRNFQVRVMAKMDLSMLRSKFRGSMLGALVGDCTGSPYDNGDKLSDGTKLVLQRSFDKLEGPPFKAPLMQFTDDSAMTYSLAKSLVERRELDIVDLAKRFVKSYYQEPNRGYAIGVLTVFQKLRNNKCTDVLSPAKEQFGGEGSWGNGGAMRISPVALFCYQNYDKLVEVAKSVSEITHTNKLGVDGAILQASAIYQSLHLDPNEELNVNNFIDDLIDKMDKIEKDEEGLGLSEPQPYKVQLNIVKSLVAEGEGAEPYDEKVVQKLGNSVAALYSVPTAIFCFLRAQKPIRGIQTENPFRRAVQYAISLGGDTDTIGSMTGAIAGAFYGEGKISPNLLQHCEASEEFRLLGDKLFELAVAK</sequence>
<dbReference type="GO" id="GO:0006281">
    <property type="term" value="P:DNA repair"/>
    <property type="evidence" value="ECO:0007669"/>
    <property type="project" value="UniProtKB-KW"/>
</dbReference>
<evidence type="ECO:0000256" key="24">
    <source>
        <dbReference type="ARBA" id="ARBA00049015"/>
    </source>
</evidence>
<evidence type="ECO:0000256" key="23">
    <source>
        <dbReference type="ARBA" id="ARBA00043193"/>
    </source>
</evidence>
<feature type="binding site" evidence="25">
    <location>
        <position position="319"/>
    </location>
    <ligand>
        <name>Mg(2+)</name>
        <dbReference type="ChEBI" id="CHEBI:18420"/>
        <label>1</label>
    </ligand>
</feature>
<dbReference type="PANTHER" id="PTHR16222">
    <property type="entry name" value="ADP-RIBOSYLGLYCOHYDROLASE"/>
    <property type="match status" value="1"/>
</dbReference>
<evidence type="ECO:0000256" key="4">
    <source>
        <dbReference type="ARBA" id="ARBA00004496"/>
    </source>
</evidence>
<dbReference type="Gene3D" id="1.10.4080.10">
    <property type="entry name" value="ADP-ribosylation/Crystallin J1"/>
    <property type="match status" value="1"/>
</dbReference>
<keyword evidence="10 25" id="KW-0479">Metal-binding</keyword>
<evidence type="ECO:0000256" key="18">
    <source>
        <dbReference type="ARBA" id="ARBA00042398"/>
    </source>
</evidence>
<evidence type="ECO:0000256" key="7">
    <source>
        <dbReference type="ARBA" id="ARBA00012255"/>
    </source>
</evidence>
<dbReference type="InterPro" id="IPR005502">
    <property type="entry name" value="Ribosyl_crysJ1"/>
</dbReference>
<keyword evidence="15" id="KW-0234">DNA repair</keyword>
<dbReference type="SUPFAM" id="SSF101478">
    <property type="entry name" value="ADP-ribosylglycohydrolase"/>
    <property type="match status" value="1"/>
</dbReference>
<evidence type="ECO:0000256" key="21">
    <source>
        <dbReference type="ARBA" id="ARBA00042850"/>
    </source>
</evidence>
<comment type="cofactor">
    <cofactor evidence="25">
        <name>Mg(2+)</name>
        <dbReference type="ChEBI" id="CHEBI:18420"/>
    </cofactor>
    <text evidence="25">Binds 2 magnesium ions per subunit.</text>
</comment>
<evidence type="ECO:0000256" key="20">
    <source>
        <dbReference type="ARBA" id="ARBA00042722"/>
    </source>
</evidence>
<accession>A0AAJ7J9V0</accession>
<dbReference type="GO" id="GO:0005634">
    <property type="term" value="C:nucleus"/>
    <property type="evidence" value="ECO:0007669"/>
    <property type="project" value="UniProtKB-SubCell"/>
</dbReference>
<gene>
    <name evidence="27" type="primary">LOC108629412</name>
</gene>
<evidence type="ECO:0000256" key="8">
    <source>
        <dbReference type="ARBA" id="ARBA00022454"/>
    </source>
</evidence>
<feature type="binding site" evidence="25">
    <location>
        <position position="76"/>
    </location>
    <ligand>
        <name>Mg(2+)</name>
        <dbReference type="ChEBI" id="CHEBI:18420"/>
        <label>1</label>
    </ligand>
</feature>
<evidence type="ECO:0000256" key="22">
    <source>
        <dbReference type="ARBA" id="ARBA00043187"/>
    </source>
</evidence>
<proteinExistence type="inferred from homology"/>
<evidence type="ECO:0000313" key="27">
    <source>
        <dbReference type="RefSeq" id="XP_017887589.1"/>
    </source>
</evidence>
<dbReference type="KEGG" id="ccal:108629412"/>
<keyword evidence="11" id="KW-0227">DNA damage</keyword>
<dbReference type="GeneID" id="108629412"/>
<dbReference type="GO" id="GO:0005759">
    <property type="term" value="C:mitochondrial matrix"/>
    <property type="evidence" value="ECO:0007669"/>
    <property type="project" value="UniProtKB-SubCell"/>
</dbReference>
<dbReference type="EC" id="3.2.1.143" evidence="7"/>
<keyword evidence="9" id="KW-0963">Cytoplasm</keyword>
<feature type="binding site" evidence="25">
    <location>
        <position position="77"/>
    </location>
    <ligand>
        <name>Mg(2+)</name>
        <dbReference type="ChEBI" id="CHEBI:18420"/>
        <label>1</label>
    </ligand>
</feature>
<comment type="subunit">
    <text evidence="6">Monomer.</text>
</comment>
<name>A0AAJ7J9V0_9HYME</name>
<comment type="similarity">
    <text evidence="5">Belongs to the ADP-ribosylglycohydrolase family.</text>
</comment>
<dbReference type="Proteomes" id="UP000694925">
    <property type="component" value="Unplaced"/>
</dbReference>
<evidence type="ECO:0000256" key="15">
    <source>
        <dbReference type="ARBA" id="ARBA00023204"/>
    </source>
</evidence>
<dbReference type="PANTHER" id="PTHR16222:SF24">
    <property type="entry name" value="ADP-RIBOSYLHYDROLASE ARH3"/>
    <property type="match status" value="1"/>
</dbReference>
<feature type="binding site" evidence="25">
    <location>
        <position position="316"/>
    </location>
    <ligand>
        <name>Mg(2+)</name>
        <dbReference type="ChEBI" id="CHEBI:18420"/>
        <label>1</label>
    </ligand>
</feature>
<evidence type="ECO:0000256" key="6">
    <source>
        <dbReference type="ARBA" id="ARBA00011245"/>
    </source>
</evidence>
<protein>
    <recommendedName>
        <fullName evidence="17">ADP-ribosylhydrolase ARH3</fullName>
        <ecNumber evidence="7">3.2.1.143</ecNumber>
    </recommendedName>
    <alternativeName>
        <fullName evidence="18">ADP-ribose glycohydrolase ARH3</fullName>
    </alternativeName>
    <alternativeName>
        <fullName evidence="19">ADP-ribosylhydrolase 3</fullName>
    </alternativeName>
    <alternativeName>
        <fullName evidence="22">O-acetyl-ADP-ribose deacetylase ARH3</fullName>
    </alternativeName>
    <alternativeName>
        <fullName evidence="23">Poly(ADP-ribose) glycohydrolase ARH3</fullName>
    </alternativeName>
    <alternativeName>
        <fullName evidence="21">[Protein ADP-ribosylarginine] hydrolase-like protein 2</fullName>
    </alternativeName>
    <alternativeName>
        <fullName evidence="20">[Protein ADP-ribosylserine] hydrolase</fullName>
    </alternativeName>
</protein>
<evidence type="ECO:0000256" key="5">
    <source>
        <dbReference type="ARBA" id="ARBA00010702"/>
    </source>
</evidence>
<evidence type="ECO:0000256" key="19">
    <source>
        <dbReference type="ARBA" id="ARBA00042471"/>
    </source>
</evidence>
<keyword evidence="13 25" id="KW-0460">Magnesium</keyword>
<evidence type="ECO:0000256" key="11">
    <source>
        <dbReference type="ARBA" id="ARBA00022763"/>
    </source>
</evidence>
<dbReference type="GO" id="GO:0140290">
    <property type="term" value="P:peptidyl-serine ADP-deribosylation"/>
    <property type="evidence" value="ECO:0007669"/>
    <property type="project" value="UniProtKB-ARBA"/>
</dbReference>
<organism evidence="26 27">
    <name type="scientific">Ceratina calcarata</name>
    <dbReference type="NCBI Taxonomy" id="156304"/>
    <lineage>
        <taxon>Eukaryota</taxon>
        <taxon>Metazoa</taxon>
        <taxon>Ecdysozoa</taxon>
        <taxon>Arthropoda</taxon>
        <taxon>Hexapoda</taxon>
        <taxon>Insecta</taxon>
        <taxon>Pterygota</taxon>
        <taxon>Neoptera</taxon>
        <taxon>Endopterygota</taxon>
        <taxon>Hymenoptera</taxon>
        <taxon>Apocrita</taxon>
        <taxon>Aculeata</taxon>
        <taxon>Apoidea</taxon>
        <taxon>Anthophila</taxon>
        <taxon>Apidae</taxon>
        <taxon>Ceratina</taxon>
        <taxon>Zadontomerus</taxon>
    </lineage>
</organism>
<dbReference type="GO" id="GO:0005694">
    <property type="term" value="C:chromosome"/>
    <property type="evidence" value="ECO:0007669"/>
    <property type="project" value="UniProtKB-SubCell"/>
</dbReference>
<evidence type="ECO:0000256" key="1">
    <source>
        <dbReference type="ARBA" id="ARBA00004123"/>
    </source>
</evidence>
<evidence type="ECO:0000256" key="25">
    <source>
        <dbReference type="PIRSR" id="PIRSR605502-1"/>
    </source>
</evidence>
<feature type="binding site" evidence="25">
    <location>
        <position position="78"/>
    </location>
    <ligand>
        <name>Mg(2+)</name>
        <dbReference type="ChEBI" id="CHEBI:18420"/>
        <label>1</label>
    </ligand>
</feature>
<keyword evidence="12" id="KW-0378">Hydrolase</keyword>
<dbReference type="FunFam" id="1.10.4080.10:FF:000001">
    <property type="entry name" value="ADP-ribose glycohydrolase ARH3"/>
    <property type="match status" value="1"/>
</dbReference>
<keyword evidence="16" id="KW-0539">Nucleus</keyword>
<evidence type="ECO:0000256" key="10">
    <source>
        <dbReference type="ARBA" id="ARBA00022723"/>
    </source>
</evidence>
<comment type="subcellular location">
    <subcellularLocation>
        <location evidence="2">Chromosome</location>
    </subcellularLocation>
    <subcellularLocation>
        <location evidence="4">Cytoplasm</location>
    </subcellularLocation>
    <subcellularLocation>
        <location evidence="3">Mitochondrion matrix</location>
    </subcellularLocation>
    <subcellularLocation>
        <location evidence="1">Nucleus</location>
    </subcellularLocation>
</comment>
<comment type="catalytic activity">
    <reaction evidence="24">
        <text>alpha-NAD(+) + H2O = ADP-D-ribose + nicotinamide + H(+)</text>
        <dbReference type="Rhea" id="RHEA:68792"/>
        <dbReference type="ChEBI" id="CHEBI:15377"/>
        <dbReference type="ChEBI" id="CHEBI:15378"/>
        <dbReference type="ChEBI" id="CHEBI:17154"/>
        <dbReference type="ChEBI" id="CHEBI:57967"/>
        <dbReference type="ChEBI" id="CHEBI:77017"/>
    </reaction>
</comment>
<evidence type="ECO:0000256" key="17">
    <source>
        <dbReference type="ARBA" id="ARBA00041057"/>
    </source>
</evidence>
<dbReference type="InterPro" id="IPR050792">
    <property type="entry name" value="ADP-ribosylglycohydrolase"/>
</dbReference>
<evidence type="ECO:0000256" key="9">
    <source>
        <dbReference type="ARBA" id="ARBA00022490"/>
    </source>
</evidence>
<dbReference type="RefSeq" id="XP_017887589.1">
    <property type="nucleotide sequence ID" value="XM_018032100.2"/>
</dbReference>
<evidence type="ECO:0000256" key="3">
    <source>
        <dbReference type="ARBA" id="ARBA00004305"/>
    </source>
</evidence>
<dbReference type="Pfam" id="PF03747">
    <property type="entry name" value="ADP_ribosyl_GH"/>
    <property type="match status" value="1"/>
</dbReference>
<feature type="binding site" evidence="25">
    <location>
        <position position="318"/>
    </location>
    <ligand>
        <name>Mg(2+)</name>
        <dbReference type="ChEBI" id="CHEBI:18420"/>
        <label>1</label>
    </ligand>
</feature>
<dbReference type="GO" id="GO:0004649">
    <property type="term" value="F:poly(ADP-ribose) glycohydrolase activity"/>
    <property type="evidence" value="ECO:0007669"/>
    <property type="project" value="UniProtKB-EC"/>
</dbReference>
<dbReference type="InterPro" id="IPR036705">
    <property type="entry name" value="Ribosyl_crysJ1_sf"/>
</dbReference>
<dbReference type="AlphaFoldDB" id="A0AAJ7J9V0"/>
<evidence type="ECO:0000256" key="2">
    <source>
        <dbReference type="ARBA" id="ARBA00004286"/>
    </source>
</evidence>
<evidence type="ECO:0000313" key="26">
    <source>
        <dbReference type="Proteomes" id="UP000694925"/>
    </source>
</evidence>
<evidence type="ECO:0000256" key="13">
    <source>
        <dbReference type="ARBA" id="ARBA00022842"/>
    </source>
</evidence>
<evidence type="ECO:0000256" key="12">
    <source>
        <dbReference type="ARBA" id="ARBA00022801"/>
    </source>
</evidence>
<dbReference type="GO" id="GO:0046872">
    <property type="term" value="F:metal ion binding"/>
    <property type="evidence" value="ECO:0007669"/>
    <property type="project" value="UniProtKB-KW"/>
</dbReference>
<reference evidence="27" key="1">
    <citation type="submission" date="2025-08" db="UniProtKB">
        <authorList>
            <consortium name="RefSeq"/>
        </authorList>
    </citation>
    <scope>IDENTIFICATION</scope>
    <source>
        <tissue evidence="27">Whole body</tissue>
    </source>
</reference>
<evidence type="ECO:0000256" key="16">
    <source>
        <dbReference type="ARBA" id="ARBA00023242"/>
    </source>
</evidence>
<keyword evidence="26" id="KW-1185">Reference proteome</keyword>
<keyword evidence="8" id="KW-0158">Chromosome</keyword>
<evidence type="ECO:0000256" key="14">
    <source>
        <dbReference type="ARBA" id="ARBA00023128"/>
    </source>
</evidence>
<keyword evidence="14" id="KW-0496">Mitochondrion</keyword>